<gene>
    <name evidence="2" type="ORF">Daesc_001318</name>
</gene>
<dbReference type="EMBL" id="JBANMG010000002">
    <property type="protein sequence ID" value="KAK6956048.1"/>
    <property type="molecule type" value="Genomic_DNA"/>
</dbReference>
<evidence type="ECO:0000256" key="1">
    <source>
        <dbReference type="SAM" id="MobiDB-lite"/>
    </source>
</evidence>
<keyword evidence="3" id="KW-1185">Reference proteome</keyword>
<dbReference type="AlphaFoldDB" id="A0AAX6MTS4"/>
<evidence type="ECO:0000313" key="3">
    <source>
        <dbReference type="Proteomes" id="UP001369815"/>
    </source>
</evidence>
<organism evidence="2 3">
    <name type="scientific">Daldinia eschscholtzii</name>
    <dbReference type="NCBI Taxonomy" id="292717"/>
    <lineage>
        <taxon>Eukaryota</taxon>
        <taxon>Fungi</taxon>
        <taxon>Dikarya</taxon>
        <taxon>Ascomycota</taxon>
        <taxon>Pezizomycotina</taxon>
        <taxon>Sordariomycetes</taxon>
        <taxon>Xylariomycetidae</taxon>
        <taxon>Xylariales</taxon>
        <taxon>Hypoxylaceae</taxon>
        <taxon>Daldinia</taxon>
    </lineage>
</organism>
<evidence type="ECO:0000313" key="2">
    <source>
        <dbReference type="EMBL" id="KAK6956048.1"/>
    </source>
</evidence>
<dbReference type="Proteomes" id="UP001369815">
    <property type="component" value="Unassembled WGS sequence"/>
</dbReference>
<reference evidence="2 3" key="1">
    <citation type="journal article" date="2024" name="Front Chem Biol">
        <title>Unveiling the potential of Daldinia eschscholtzii MFLUCC 19-0629 through bioactivity and bioinformatics studies for enhanced sustainable agriculture production.</title>
        <authorList>
            <person name="Brooks S."/>
            <person name="Weaver J.A."/>
            <person name="Klomchit A."/>
            <person name="Alharthi S.A."/>
            <person name="Onlamun T."/>
            <person name="Nurani R."/>
            <person name="Vong T.K."/>
            <person name="Alberti F."/>
            <person name="Greco C."/>
        </authorList>
    </citation>
    <scope>NUCLEOTIDE SEQUENCE [LARGE SCALE GENOMIC DNA]</scope>
    <source>
        <strain evidence="2">MFLUCC 19-0629</strain>
    </source>
</reference>
<accession>A0AAX6MTS4</accession>
<feature type="compositionally biased region" description="Low complexity" evidence="1">
    <location>
        <begin position="68"/>
        <end position="81"/>
    </location>
</feature>
<protein>
    <submittedName>
        <fullName evidence="2">Uncharacterized protein</fullName>
    </submittedName>
</protein>
<feature type="compositionally biased region" description="Basic and acidic residues" evidence="1">
    <location>
        <begin position="126"/>
        <end position="148"/>
    </location>
</feature>
<sequence>MSSVDKKIDLTDKEALVLAMAWRCFKTTPEIDFDKLAQLTGYTNPKSVKNLIHAVKKRTADGDESPNAPAKPTPKAKATPTSRKRKVTHNDEGDSSDPVASTPSKRVRGMKRTLSKETVDEDDSESDKKDITKGEDIDVKETGEGIVD</sequence>
<feature type="region of interest" description="Disordered" evidence="1">
    <location>
        <begin position="54"/>
        <end position="148"/>
    </location>
</feature>
<proteinExistence type="predicted"/>
<name>A0AAX6MTS4_9PEZI</name>
<comment type="caution">
    <text evidence="2">The sequence shown here is derived from an EMBL/GenBank/DDBJ whole genome shotgun (WGS) entry which is preliminary data.</text>
</comment>